<reference evidence="9 10" key="1">
    <citation type="submission" date="2020-07" db="EMBL/GenBank/DDBJ databases">
        <title>Sequencing the genomes of 1000 actinobacteria strains.</title>
        <authorList>
            <person name="Klenk H.-P."/>
        </authorList>
    </citation>
    <scope>NUCLEOTIDE SEQUENCE [LARGE SCALE GENOMIC DNA]</scope>
    <source>
        <strain evidence="9 10">DSM 15475</strain>
    </source>
</reference>
<dbReference type="AlphaFoldDB" id="A0A7Z0GMH9"/>
<evidence type="ECO:0000313" key="10">
    <source>
        <dbReference type="Proteomes" id="UP000535437"/>
    </source>
</evidence>
<dbReference type="EC" id="1.1.1.157" evidence="9"/>
<dbReference type="SUPFAM" id="SSF51735">
    <property type="entry name" value="NAD(P)-binding Rossmann-fold domains"/>
    <property type="match status" value="1"/>
</dbReference>
<comment type="caution">
    <text evidence="9">The sequence shown here is derived from an EMBL/GenBank/DDBJ whole genome shotgun (WGS) entry which is preliminary data.</text>
</comment>
<dbReference type="InterPro" id="IPR006176">
    <property type="entry name" value="3-OHacyl-CoA_DH_NAD-bd"/>
</dbReference>
<feature type="binding site" evidence="5">
    <location>
        <position position="295"/>
    </location>
    <ligand>
        <name>NAD(+)</name>
        <dbReference type="ChEBI" id="CHEBI:57540"/>
    </ligand>
</feature>
<evidence type="ECO:0000256" key="5">
    <source>
        <dbReference type="PIRSR" id="PIRSR000105-2"/>
    </source>
</evidence>
<proteinExistence type="inferred from homology"/>
<dbReference type="InterPro" id="IPR006108">
    <property type="entry name" value="3HC_DH_C"/>
</dbReference>
<feature type="binding site" evidence="5">
    <location>
        <position position="112"/>
    </location>
    <ligand>
        <name>NAD(+)</name>
        <dbReference type="ChEBI" id="CHEBI:57540"/>
    </ligand>
</feature>
<feature type="site" description="Important for catalytic activity" evidence="4">
    <location>
        <position position="160"/>
    </location>
</feature>
<dbReference type="PANTHER" id="PTHR48075">
    <property type="entry name" value="3-HYDROXYACYL-COA DEHYDROGENASE FAMILY PROTEIN"/>
    <property type="match status" value="1"/>
</dbReference>
<dbReference type="Pfam" id="PF00725">
    <property type="entry name" value="3HCDH"/>
    <property type="match status" value="1"/>
</dbReference>
<evidence type="ECO:0000256" key="4">
    <source>
        <dbReference type="PIRSR" id="PIRSR000105-1"/>
    </source>
</evidence>
<dbReference type="PANTHER" id="PTHR48075:SF5">
    <property type="entry name" value="3-HYDROXYBUTYRYL-COA DEHYDROGENASE"/>
    <property type="match status" value="1"/>
</dbReference>
<dbReference type="Gene3D" id="3.40.50.720">
    <property type="entry name" value="NAD(P)-binding Rossmann-like Domain"/>
    <property type="match status" value="1"/>
</dbReference>
<name>A0A7Z0GMH9_9MICC</name>
<keyword evidence="3 9" id="KW-0560">Oxidoreductase</keyword>
<dbReference type="GO" id="GO:0008691">
    <property type="term" value="F:3-hydroxybutyryl-CoA dehydrogenase activity"/>
    <property type="evidence" value="ECO:0007669"/>
    <property type="project" value="UniProtKB-EC"/>
</dbReference>
<evidence type="ECO:0000259" key="7">
    <source>
        <dbReference type="Pfam" id="PF00725"/>
    </source>
</evidence>
<comment type="similarity">
    <text evidence="2">Belongs to the 3-hydroxyacyl-CoA dehydrogenase family.</text>
</comment>
<feature type="binding site" evidence="5">
    <location>
        <position position="117"/>
    </location>
    <ligand>
        <name>NAD(+)</name>
        <dbReference type="ChEBI" id="CHEBI:57540"/>
    </ligand>
</feature>
<gene>
    <name evidence="9" type="ORF">HNR09_001322</name>
</gene>
<keyword evidence="10" id="KW-1185">Reference proteome</keyword>
<dbReference type="Pfam" id="PF02737">
    <property type="entry name" value="3HCDH_N"/>
    <property type="match status" value="1"/>
</dbReference>
<sequence length="304" mass="33145">MRAQTEESTTEESTTPADAAGIETVTVVGAGTMGSQIAAVAALAGFRTHLVDIAQEQLDAAAEQLRRRFDRDVEKGRRSRAQVSAAWERLGTTTDRDAAAAASDIVIEAAVEDLTIKRRIFSELDAVCDPGTILATNSSNIVSSRVADAVEHPERVCNLHFFNPALVMECVELVPHPQTSPETMERAAAFTRALGKTLVTLRKEIPGFVANRLLNAIRQEALSLLDQGVADFEDIDAAARTALRHPMGPFELMDLVGVDVVHMIRQAEYEQTGDPESLPHPMITDLYEAGRYGRKSGRGWYSYP</sequence>
<feature type="binding site" evidence="5">
    <location>
        <begin position="29"/>
        <end position="34"/>
    </location>
    <ligand>
        <name>NAD(+)</name>
        <dbReference type="ChEBI" id="CHEBI:57540"/>
    </ligand>
</feature>
<protein>
    <submittedName>
        <fullName evidence="9">3-hydroxybutyryl-CoA dehydrogenase</fullName>
        <ecNumber evidence="9">1.1.1.157</ecNumber>
    </submittedName>
</protein>
<dbReference type="FunFam" id="3.40.50.720:FF:000009">
    <property type="entry name" value="Fatty oxidation complex, alpha subunit"/>
    <property type="match status" value="1"/>
</dbReference>
<dbReference type="GO" id="GO:0006635">
    <property type="term" value="P:fatty acid beta-oxidation"/>
    <property type="evidence" value="ECO:0007669"/>
    <property type="project" value="TreeGrafter"/>
</dbReference>
<evidence type="ECO:0000256" key="6">
    <source>
        <dbReference type="SAM" id="MobiDB-lite"/>
    </source>
</evidence>
<dbReference type="PIRSF" id="PIRSF000105">
    <property type="entry name" value="HCDH"/>
    <property type="match status" value="1"/>
</dbReference>
<dbReference type="InterPro" id="IPR036291">
    <property type="entry name" value="NAD(P)-bd_dom_sf"/>
</dbReference>
<evidence type="ECO:0000256" key="3">
    <source>
        <dbReference type="ARBA" id="ARBA00023002"/>
    </source>
</evidence>
<evidence type="ECO:0000256" key="1">
    <source>
        <dbReference type="ARBA" id="ARBA00005086"/>
    </source>
</evidence>
<dbReference type="GO" id="GO:0070403">
    <property type="term" value="F:NAD+ binding"/>
    <property type="evidence" value="ECO:0007669"/>
    <property type="project" value="InterPro"/>
</dbReference>
<comment type="pathway">
    <text evidence="1">Lipid metabolism; butanoate metabolism.</text>
</comment>
<dbReference type="InterPro" id="IPR008927">
    <property type="entry name" value="6-PGluconate_DH-like_C_sf"/>
</dbReference>
<keyword evidence="5" id="KW-0520">NAD</keyword>
<feature type="binding site" evidence="5">
    <location>
        <position position="163"/>
    </location>
    <ligand>
        <name>NAD(+)</name>
        <dbReference type="ChEBI" id="CHEBI:57540"/>
    </ligand>
</feature>
<dbReference type="InterPro" id="IPR022694">
    <property type="entry name" value="3-OHacyl-CoA_DH"/>
</dbReference>
<dbReference type="RefSeq" id="WP_343047468.1">
    <property type="nucleotide sequence ID" value="NZ_BAAALL010000002.1"/>
</dbReference>
<organism evidence="9 10">
    <name type="scientific">Nesterenkonia xinjiangensis</name>
    <dbReference type="NCBI Taxonomy" id="225327"/>
    <lineage>
        <taxon>Bacteria</taxon>
        <taxon>Bacillati</taxon>
        <taxon>Actinomycetota</taxon>
        <taxon>Actinomycetes</taxon>
        <taxon>Micrococcales</taxon>
        <taxon>Micrococcaceae</taxon>
        <taxon>Nesterenkonia</taxon>
    </lineage>
</organism>
<feature type="domain" description="3-hydroxyacyl-CoA dehydrogenase NAD binding" evidence="8">
    <location>
        <begin position="24"/>
        <end position="203"/>
    </location>
</feature>
<evidence type="ECO:0000256" key="2">
    <source>
        <dbReference type="ARBA" id="ARBA00009463"/>
    </source>
</evidence>
<dbReference type="InterPro" id="IPR013328">
    <property type="entry name" value="6PGD_dom2"/>
</dbReference>
<feature type="binding site" evidence="5">
    <location>
        <position position="139"/>
    </location>
    <ligand>
        <name>NAD(+)</name>
        <dbReference type="ChEBI" id="CHEBI:57540"/>
    </ligand>
</feature>
<feature type="domain" description="3-hydroxyacyl-CoA dehydrogenase C-terminal" evidence="7">
    <location>
        <begin position="207"/>
        <end position="303"/>
    </location>
</feature>
<accession>A0A7Z0GMH9</accession>
<dbReference type="Gene3D" id="1.10.1040.10">
    <property type="entry name" value="N-(1-d-carboxylethyl)-l-norvaline Dehydrogenase, domain 2"/>
    <property type="match status" value="1"/>
</dbReference>
<dbReference type="EMBL" id="JACCFY010000001">
    <property type="protein sequence ID" value="NYJ77911.1"/>
    <property type="molecule type" value="Genomic_DNA"/>
</dbReference>
<feature type="binding site" evidence="5">
    <location>
        <position position="52"/>
    </location>
    <ligand>
        <name>NAD(+)</name>
        <dbReference type="ChEBI" id="CHEBI:57540"/>
    </ligand>
</feature>
<dbReference type="Proteomes" id="UP000535437">
    <property type="component" value="Unassembled WGS sequence"/>
</dbReference>
<evidence type="ECO:0000313" key="9">
    <source>
        <dbReference type="EMBL" id="NYJ77911.1"/>
    </source>
</evidence>
<dbReference type="SUPFAM" id="SSF48179">
    <property type="entry name" value="6-phosphogluconate dehydrogenase C-terminal domain-like"/>
    <property type="match status" value="1"/>
</dbReference>
<evidence type="ECO:0000259" key="8">
    <source>
        <dbReference type="Pfam" id="PF02737"/>
    </source>
</evidence>
<feature type="region of interest" description="Disordered" evidence="6">
    <location>
        <begin position="1"/>
        <end position="20"/>
    </location>
</feature>